<dbReference type="AlphaFoldDB" id="A0A835ZS59"/>
<organism evidence="8 9">
    <name type="scientific">Ovis aries</name>
    <name type="common">Sheep</name>
    <dbReference type="NCBI Taxonomy" id="9940"/>
    <lineage>
        <taxon>Eukaryota</taxon>
        <taxon>Metazoa</taxon>
        <taxon>Chordata</taxon>
        <taxon>Craniata</taxon>
        <taxon>Vertebrata</taxon>
        <taxon>Euteleostomi</taxon>
        <taxon>Mammalia</taxon>
        <taxon>Eutheria</taxon>
        <taxon>Laurasiatheria</taxon>
        <taxon>Artiodactyla</taxon>
        <taxon>Ruminantia</taxon>
        <taxon>Pecora</taxon>
        <taxon>Bovidae</taxon>
        <taxon>Caprinae</taxon>
        <taxon>Ovis</taxon>
    </lineage>
</organism>
<evidence type="ECO:0000313" key="9">
    <source>
        <dbReference type="Proteomes" id="UP000664991"/>
    </source>
</evidence>
<feature type="transmembrane region" description="Helical" evidence="7">
    <location>
        <begin position="556"/>
        <end position="577"/>
    </location>
</feature>
<feature type="region of interest" description="Disordered" evidence="6">
    <location>
        <begin position="29"/>
        <end position="57"/>
    </location>
</feature>
<evidence type="ECO:0000256" key="1">
    <source>
        <dbReference type="ARBA" id="ARBA00004141"/>
    </source>
</evidence>
<sequence length="646" mass="71755">MEQLSPRAPAPEPGSRSCGSLLARELVPHKKRSIAVRSPFTAARESSHSSQQRKDPAQPEFIVTGCLTGASSNDKCMGQGVTSLNVISSLVSVAGIIFTIISYRYQHKYCQGPSLEGICVIGRVLYNGILSVLLIISIAELSIAVTIASFRSNCWANSNEIVFFLPSDATQESELSVPDENAVIQFELQEESTSADSVTNIKPVFFGGYSFFKLRVTKNQFAFHHAGRRGSDSFNTSSLFMEDERQKYAPQTASLYGEDVEAKHSPPVLEEESPEIMMNTEPLKDEDLHAAITQSPEEKTPLLQDQASKLQLFPSYSVKSVHSLLLQDLPSQASRAETSPEQDLLSEASSHGITSQDKQSQGISLQNTQSHDMLSDYLPAPDMPAQDLPFQRQALPLQAIPFGATSLLSVQSPTMQHLDQQSLDFQLHNVQSQEQRAVHLSYQDIKSEVMLMTEEWKPGEELQSRRPSKQHSQLQQSKGCPCARQKAPDMYSQDQPPPRRKSLDKHIRGWLSPKKQYIDKEIQAVQILFGVMNFSFGIVLLFTLEDPYPRFPFIFISGYPFWSSVLFVNSGAFLVALERKTTETLVTLSRIMSALSALAAAAGIFLLVIGFLIDRDFLCGYAGEVSECYAVTTLFIEFTDKEIKQA</sequence>
<feature type="transmembrane region" description="Helical" evidence="7">
    <location>
        <begin position="84"/>
        <end position="105"/>
    </location>
</feature>
<evidence type="ECO:0000256" key="3">
    <source>
        <dbReference type="ARBA" id="ARBA00022692"/>
    </source>
</evidence>
<dbReference type="GO" id="GO:0007166">
    <property type="term" value="P:cell surface receptor signaling pathway"/>
    <property type="evidence" value="ECO:0007669"/>
    <property type="project" value="TreeGrafter"/>
</dbReference>
<evidence type="ECO:0000313" key="8">
    <source>
        <dbReference type="EMBL" id="KAG5200220.1"/>
    </source>
</evidence>
<evidence type="ECO:0008006" key="10">
    <source>
        <dbReference type="Google" id="ProtNLM"/>
    </source>
</evidence>
<evidence type="ECO:0000256" key="4">
    <source>
        <dbReference type="ARBA" id="ARBA00022989"/>
    </source>
</evidence>
<evidence type="ECO:0000256" key="2">
    <source>
        <dbReference type="ARBA" id="ARBA00009565"/>
    </source>
</evidence>
<dbReference type="Pfam" id="PF04103">
    <property type="entry name" value="CD20"/>
    <property type="match status" value="1"/>
</dbReference>
<keyword evidence="4 7" id="KW-1133">Transmembrane helix</keyword>
<feature type="transmembrane region" description="Helical" evidence="7">
    <location>
        <begin position="589"/>
        <end position="613"/>
    </location>
</feature>
<reference evidence="8 9" key="1">
    <citation type="submission" date="2020-12" db="EMBL/GenBank/DDBJ databases">
        <title>De novo assembly of Tibetan sheep genome.</title>
        <authorList>
            <person name="Li X."/>
        </authorList>
    </citation>
    <scope>NUCLEOTIDE SEQUENCE [LARGE SCALE GENOMIC DNA]</scope>
    <source>
        <tissue evidence="8">Heart</tissue>
    </source>
</reference>
<feature type="transmembrane region" description="Helical" evidence="7">
    <location>
        <begin position="125"/>
        <end position="150"/>
    </location>
</feature>
<comment type="similarity">
    <text evidence="2">Belongs to the MS4A family.</text>
</comment>
<accession>A0A835ZS59</accession>
<keyword evidence="5 7" id="KW-0472">Membrane</keyword>
<name>A0A835ZS59_SHEEP</name>
<evidence type="ECO:0000256" key="7">
    <source>
        <dbReference type="SAM" id="Phobius"/>
    </source>
</evidence>
<dbReference type="InterPro" id="IPR030417">
    <property type="entry name" value="MS4A"/>
</dbReference>
<comment type="caution">
    <text evidence="8">The sequence shown here is derived from an EMBL/GenBank/DDBJ whole genome shotgun (WGS) entry which is preliminary data.</text>
</comment>
<dbReference type="GO" id="GO:0005886">
    <property type="term" value="C:plasma membrane"/>
    <property type="evidence" value="ECO:0007669"/>
    <property type="project" value="TreeGrafter"/>
</dbReference>
<feature type="region of interest" description="Disordered" evidence="6">
    <location>
        <begin position="332"/>
        <end position="365"/>
    </location>
</feature>
<dbReference type="Proteomes" id="UP000664991">
    <property type="component" value="Chromosome 15"/>
</dbReference>
<feature type="transmembrane region" description="Helical" evidence="7">
    <location>
        <begin position="524"/>
        <end position="544"/>
    </location>
</feature>
<evidence type="ECO:0000256" key="5">
    <source>
        <dbReference type="ARBA" id="ARBA00023136"/>
    </source>
</evidence>
<dbReference type="InterPro" id="IPR007237">
    <property type="entry name" value="CD20-like"/>
</dbReference>
<keyword evidence="3 7" id="KW-0812">Transmembrane</keyword>
<gene>
    <name evidence="8" type="ORF">JEQ12_006699</name>
</gene>
<dbReference type="PANTHER" id="PTHR23320">
    <property type="entry name" value="MEMBRANE-SPANNING 4-DOMAINS SUBFAMILY A MS4A -RELATED"/>
    <property type="match status" value="1"/>
</dbReference>
<evidence type="ECO:0000256" key="6">
    <source>
        <dbReference type="SAM" id="MobiDB-lite"/>
    </source>
</evidence>
<dbReference type="EMBL" id="JAEMGP010000015">
    <property type="protein sequence ID" value="KAG5200220.1"/>
    <property type="molecule type" value="Genomic_DNA"/>
</dbReference>
<dbReference type="PANTHER" id="PTHR23320:SF10">
    <property type="entry name" value="MEMBRANE-SPANNING 4-DOMAINS SUBFAMILY A MEMBER 14"/>
    <property type="match status" value="1"/>
</dbReference>
<protein>
    <recommendedName>
        <fullName evidence="10">Membrane-spanning 4-domains subfamily A member 14</fullName>
    </recommendedName>
</protein>
<feature type="region of interest" description="Disordered" evidence="6">
    <location>
        <begin position="457"/>
        <end position="503"/>
    </location>
</feature>
<proteinExistence type="inferred from homology"/>
<comment type="subcellular location">
    <subcellularLocation>
        <location evidence="1">Membrane</location>
        <topology evidence="1">Multi-pass membrane protein</topology>
    </subcellularLocation>
</comment>